<proteinExistence type="predicted"/>
<protein>
    <recommendedName>
        <fullName evidence="2">Pyridoxal-phosphate dependent enzyme</fullName>
    </recommendedName>
</protein>
<dbReference type="GO" id="GO:0004601">
    <property type="term" value="F:peroxidase activity"/>
    <property type="evidence" value="ECO:0007669"/>
    <property type="project" value="InterPro"/>
</dbReference>
<dbReference type="InterPro" id="IPR036052">
    <property type="entry name" value="TrpB-like_PALP_sf"/>
</dbReference>
<dbReference type="Gene3D" id="3.40.50.1100">
    <property type="match status" value="1"/>
</dbReference>
<dbReference type="EMBL" id="UINC01007110">
    <property type="protein sequence ID" value="SVA31473.1"/>
    <property type="molecule type" value="Genomic_DNA"/>
</dbReference>
<accession>A0A381UWZ5</accession>
<sequence>VSDRACDELGMAFNTPEGLAHLASSGVSNAVLGTLGHLGLSSICNVVASIKVARELDLGPDDAIVTVATDGAELYGSEREAMRAGRYAAGFSEADATAAVAAHLHGADTSHVEVLNETGRNRIFNLGYYTWVEQQGVEFADFEVRRGQGFWRHIQTMAPTWDAMIDEFNDRTGVLASG</sequence>
<gene>
    <name evidence="1" type="ORF">METZ01_LOCUS84327</name>
</gene>
<evidence type="ECO:0000313" key="1">
    <source>
        <dbReference type="EMBL" id="SVA31473.1"/>
    </source>
</evidence>
<reference evidence="1" key="1">
    <citation type="submission" date="2018-05" db="EMBL/GenBank/DDBJ databases">
        <authorList>
            <person name="Lanie J.A."/>
            <person name="Ng W.-L."/>
            <person name="Kazmierczak K.M."/>
            <person name="Andrzejewski T.M."/>
            <person name="Davidsen T.M."/>
            <person name="Wayne K.J."/>
            <person name="Tettelin H."/>
            <person name="Glass J.I."/>
            <person name="Rusch D."/>
            <person name="Podicherti R."/>
            <person name="Tsui H.-C.T."/>
            <person name="Winkler M.E."/>
        </authorList>
    </citation>
    <scope>NUCLEOTIDE SEQUENCE</scope>
</reference>
<evidence type="ECO:0008006" key="2">
    <source>
        <dbReference type="Google" id="ProtNLM"/>
    </source>
</evidence>
<dbReference type="GO" id="GO:0020037">
    <property type="term" value="F:heme binding"/>
    <property type="evidence" value="ECO:0007669"/>
    <property type="project" value="InterPro"/>
</dbReference>
<name>A0A381UWZ5_9ZZZZ</name>
<organism evidence="1">
    <name type="scientific">marine metagenome</name>
    <dbReference type="NCBI Taxonomy" id="408172"/>
    <lineage>
        <taxon>unclassified sequences</taxon>
        <taxon>metagenomes</taxon>
        <taxon>ecological metagenomes</taxon>
    </lineage>
</organism>
<feature type="non-terminal residue" evidence="1">
    <location>
        <position position="1"/>
    </location>
</feature>
<dbReference type="InterPro" id="IPR010255">
    <property type="entry name" value="Haem_peroxidase_sf"/>
</dbReference>
<dbReference type="GO" id="GO:0006979">
    <property type="term" value="P:response to oxidative stress"/>
    <property type="evidence" value="ECO:0007669"/>
    <property type="project" value="InterPro"/>
</dbReference>
<dbReference type="SUPFAM" id="SSF48113">
    <property type="entry name" value="Heme-dependent peroxidases"/>
    <property type="match status" value="1"/>
</dbReference>
<dbReference type="AlphaFoldDB" id="A0A381UWZ5"/>